<evidence type="ECO:0000256" key="2">
    <source>
        <dbReference type="SAM" id="MobiDB-lite"/>
    </source>
</evidence>
<evidence type="ECO:0000313" key="4">
    <source>
        <dbReference type="Proteomes" id="UP000184188"/>
    </source>
</evidence>
<keyword evidence="4" id="KW-1185">Reference proteome</keyword>
<dbReference type="GeneID" id="34613276"/>
<feature type="region of interest" description="Disordered" evidence="2">
    <location>
        <begin position="392"/>
        <end position="418"/>
    </location>
</feature>
<gene>
    <name evidence="3" type="ORF">ASPZODRAFT_1670980</name>
</gene>
<feature type="compositionally biased region" description="Polar residues" evidence="2">
    <location>
        <begin position="469"/>
        <end position="482"/>
    </location>
</feature>
<dbReference type="STRING" id="1073090.A0A1L9S4G5"/>
<feature type="compositionally biased region" description="Low complexity" evidence="2">
    <location>
        <begin position="143"/>
        <end position="155"/>
    </location>
</feature>
<keyword evidence="1" id="KW-0175">Coiled coil</keyword>
<dbReference type="AlphaFoldDB" id="A0A1L9S4G5"/>
<dbReference type="EMBL" id="KV878372">
    <property type="protein sequence ID" value="OJJ42049.1"/>
    <property type="molecule type" value="Genomic_DNA"/>
</dbReference>
<feature type="coiled-coil region" evidence="1">
    <location>
        <begin position="157"/>
        <end position="184"/>
    </location>
</feature>
<feature type="region of interest" description="Disordered" evidence="2">
    <location>
        <begin position="444"/>
        <end position="482"/>
    </location>
</feature>
<feature type="region of interest" description="Disordered" evidence="2">
    <location>
        <begin position="84"/>
        <end position="156"/>
    </location>
</feature>
<dbReference type="RefSeq" id="XP_022576559.1">
    <property type="nucleotide sequence ID" value="XM_022726812.1"/>
</dbReference>
<feature type="compositionally biased region" description="Polar residues" evidence="2">
    <location>
        <begin position="88"/>
        <end position="98"/>
    </location>
</feature>
<accession>A0A1L9S4G5</accession>
<feature type="compositionally biased region" description="Polar residues" evidence="2">
    <location>
        <begin position="118"/>
        <end position="130"/>
    </location>
</feature>
<evidence type="ECO:0000256" key="1">
    <source>
        <dbReference type="SAM" id="Coils"/>
    </source>
</evidence>
<dbReference type="OrthoDB" id="4297974at2759"/>
<organism evidence="3 4">
    <name type="scientific">Penicilliopsis zonata CBS 506.65</name>
    <dbReference type="NCBI Taxonomy" id="1073090"/>
    <lineage>
        <taxon>Eukaryota</taxon>
        <taxon>Fungi</taxon>
        <taxon>Dikarya</taxon>
        <taxon>Ascomycota</taxon>
        <taxon>Pezizomycotina</taxon>
        <taxon>Eurotiomycetes</taxon>
        <taxon>Eurotiomycetidae</taxon>
        <taxon>Eurotiales</taxon>
        <taxon>Aspergillaceae</taxon>
        <taxon>Penicilliopsis</taxon>
    </lineage>
</organism>
<dbReference type="VEuPathDB" id="FungiDB:ASPZODRAFT_1670980"/>
<sequence>MPLDLGIRSRSNAKTLEHQSYILYVNTPLMYNINSINMDTTGPVDEIIHAATVISSTMPRIKVQNLLSHHRQQLQSALDSLQRVLRSRPSSDSNNQQGHAELEGSRSLSPVHPEQVDTLDSTNNGSSQHAINIRDNGREDPEPLQSGSPSQSQPPIEEKIKSDVENFMEKIKKQSEKIRSFTNKNERDAISQGEDWTGLDPRLVDIKLAARGSTLTAKFRAGLARYSFANDYLDWAEKHSEKPRHEFLNKETKDADNRGSGCVSKYLDEIGQNTEEARKAIQYGLKYHSIEYIYGSCGVCAFLFFVFAAFRGLTYGHLQLLAASIRKSEWSAFSEAKAHWVSNCLSIYVENCTTYRYRQSGQKRSFEPECLEQRQNKRTELDFTSTFTIETREQSEAREASLSLTEVGPPHGNDETTLSSELQFGFDPFEWDWAFLLQIPDTTSEPPLDISGHSNSNPDMSRTGGAVSPLSQFNPLVPQTLS</sequence>
<dbReference type="Proteomes" id="UP000184188">
    <property type="component" value="Unassembled WGS sequence"/>
</dbReference>
<evidence type="ECO:0000313" key="3">
    <source>
        <dbReference type="EMBL" id="OJJ42049.1"/>
    </source>
</evidence>
<name>A0A1L9S4G5_9EURO</name>
<reference evidence="4" key="1">
    <citation type="journal article" date="2017" name="Genome Biol.">
        <title>Comparative genomics reveals high biological diversity and specific adaptations in the industrially and medically important fungal genus Aspergillus.</title>
        <authorList>
            <person name="de Vries R.P."/>
            <person name="Riley R."/>
            <person name="Wiebenga A."/>
            <person name="Aguilar-Osorio G."/>
            <person name="Amillis S."/>
            <person name="Uchima C.A."/>
            <person name="Anderluh G."/>
            <person name="Asadollahi M."/>
            <person name="Askin M."/>
            <person name="Barry K."/>
            <person name="Battaglia E."/>
            <person name="Bayram O."/>
            <person name="Benocci T."/>
            <person name="Braus-Stromeyer S.A."/>
            <person name="Caldana C."/>
            <person name="Canovas D."/>
            <person name="Cerqueira G.C."/>
            <person name="Chen F."/>
            <person name="Chen W."/>
            <person name="Choi C."/>
            <person name="Clum A."/>
            <person name="Dos Santos R.A."/>
            <person name="Damasio A.R."/>
            <person name="Diallinas G."/>
            <person name="Emri T."/>
            <person name="Fekete E."/>
            <person name="Flipphi M."/>
            <person name="Freyberg S."/>
            <person name="Gallo A."/>
            <person name="Gournas C."/>
            <person name="Habgood R."/>
            <person name="Hainaut M."/>
            <person name="Harispe M.L."/>
            <person name="Henrissat B."/>
            <person name="Hilden K.S."/>
            <person name="Hope R."/>
            <person name="Hossain A."/>
            <person name="Karabika E."/>
            <person name="Karaffa L."/>
            <person name="Karanyi Z."/>
            <person name="Krasevec N."/>
            <person name="Kuo A."/>
            <person name="Kusch H."/>
            <person name="LaButti K."/>
            <person name="Lagendijk E.L."/>
            <person name="Lapidus A."/>
            <person name="Levasseur A."/>
            <person name="Lindquist E."/>
            <person name="Lipzen A."/>
            <person name="Logrieco A.F."/>
            <person name="MacCabe A."/>
            <person name="Maekelae M.R."/>
            <person name="Malavazi I."/>
            <person name="Melin P."/>
            <person name="Meyer V."/>
            <person name="Mielnichuk N."/>
            <person name="Miskei M."/>
            <person name="Molnar A.P."/>
            <person name="Mule G."/>
            <person name="Ngan C.Y."/>
            <person name="Orejas M."/>
            <person name="Orosz E."/>
            <person name="Ouedraogo J.P."/>
            <person name="Overkamp K.M."/>
            <person name="Park H.-S."/>
            <person name="Perrone G."/>
            <person name="Piumi F."/>
            <person name="Punt P.J."/>
            <person name="Ram A.F."/>
            <person name="Ramon A."/>
            <person name="Rauscher S."/>
            <person name="Record E."/>
            <person name="Riano-Pachon D.M."/>
            <person name="Robert V."/>
            <person name="Roehrig J."/>
            <person name="Ruller R."/>
            <person name="Salamov A."/>
            <person name="Salih N.S."/>
            <person name="Samson R.A."/>
            <person name="Sandor E."/>
            <person name="Sanguinetti M."/>
            <person name="Schuetze T."/>
            <person name="Sepcic K."/>
            <person name="Shelest E."/>
            <person name="Sherlock G."/>
            <person name="Sophianopoulou V."/>
            <person name="Squina F.M."/>
            <person name="Sun H."/>
            <person name="Susca A."/>
            <person name="Todd R.B."/>
            <person name="Tsang A."/>
            <person name="Unkles S.E."/>
            <person name="van de Wiele N."/>
            <person name="van Rossen-Uffink D."/>
            <person name="Oliveira J.V."/>
            <person name="Vesth T.C."/>
            <person name="Visser J."/>
            <person name="Yu J.-H."/>
            <person name="Zhou M."/>
            <person name="Andersen M.R."/>
            <person name="Archer D.B."/>
            <person name="Baker S.E."/>
            <person name="Benoit I."/>
            <person name="Brakhage A.A."/>
            <person name="Braus G.H."/>
            <person name="Fischer R."/>
            <person name="Frisvad J.C."/>
            <person name="Goldman G.H."/>
            <person name="Houbraken J."/>
            <person name="Oakley B."/>
            <person name="Pocsi I."/>
            <person name="Scazzocchio C."/>
            <person name="Seiboth B."/>
            <person name="vanKuyk P.A."/>
            <person name="Wortman J."/>
            <person name="Dyer P.S."/>
            <person name="Grigoriev I.V."/>
        </authorList>
    </citation>
    <scope>NUCLEOTIDE SEQUENCE [LARGE SCALE GENOMIC DNA]</scope>
    <source>
        <strain evidence="4">CBS 506.65</strain>
    </source>
</reference>
<protein>
    <submittedName>
        <fullName evidence="3">Uncharacterized protein</fullName>
    </submittedName>
</protein>
<proteinExistence type="predicted"/>